<evidence type="ECO:0008006" key="4">
    <source>
        <dbReference type="Google" id="ProtNLM"/>
    </source>
</evidence>
<dbReference type="Proteomes" id="UP000824025">
    <property type="component" value="Unassembled WGS sequence"/>
</dbReference>
<evidence type="ECO:0000256" key="1">
    <source>
        <dbReference type="SAM" id="SignalP"/>
    </source>
</evidence>
<organism evidence="2 3">
    <name type="scientific">Candidatus Borkfalkia avicola</name>
    <dbReference type="NCBI Taxonomy" id="2838503"/>
    <lineage>
        <taxon>Bacteria</taxon>
        <taxon>Bacillati</taxon>
        <taxon>Bacillota</taxon>
        <taxon>Clostridia</taxon>
        <taxon>Christensenellales</taxon>
        <taxon>Christensenellaceae</taxon>
        <taxon>Candidatus Borkfalkia</taxon>
    </lineage>
</organism>
<dbReference type="Gene3D" id="2.60.40.10">
    <property type="entry name" value="Immunoglobulins"/>
    <property type="match status" value="2"/>
</dbReference>
<accession>A0A9D2D5Y2</accession>
<evidence type="ECO:0000313" key="2">
    <source>
        <dbReference type="EMBL" id="HIZ09257.1"/>
    </source>
</evidence>
<gene>
    <name evidence="2" type="ORF">H9726_02090</name>
</gene>
<protein>
    <recommendedName>
        <fullName evidence="4">PKD domain-containing protein</fullName>
    </recommendedName>
</protein>
<sequence length="1251" mass="134562">MTVRIRKMAIFISGMLLAVCIAAVLLLHPAAAAGQITPDSSPGELFDAQSGMLVETNVSGTSLQDGQGTALFPDENRAGVKLTATQDGAEAGLNKVFSGSFEIDLRVWSDTTFNTGDAWLDFANVHTYDLRELQLIFEDEAGQTFTVHVSGGDAQNAVRTVARVSVSRGNDRYSYMYDNVSGAMTSYRANSYGTALYGTSFANLGRGFASWIYAENTIPTTIGFDPAAMEVYVLGYATDNSTPTRYTVWSLDHELTNSNFSGPAPTEALRTLSSFGDYTVTLRFADIEEGRTAKAVVYSVNGQSLAGSDSFTEDSGPAVLLANMPLGTAGREADLTQAVTSINDFFEGSISSFTGTIDVLGPGGVTAQLDAESGYAYVPPQEGEYTLTYRAEDAVGNSGSASTITWTVLHADLEEGTAISSLWTADSTSVITSNVDSPSYAKPARGMLFTAETAGSSITYNNKIKLQAGTPFIKLMTIPSQYGSKDYDRIALTLTDAHDPNNVLHITLHSGSWGNEYTYLRAGANNMRIGGWNTDEKTMQYTETHGFVAMHSFTGESRTGGAEILSLYFDSDSLALNVSPTPHAEATTVIDFDDSRYLGGQSPWYGFTNDEVYISVSLTMFTGSDPAQLLITELNGQTLDGTYLYDTKAPSVAFDFGEYTEDTLPVAKVGSGYRLFPATAYDEADGDLTGKMTFAAYYGYGTDEQRELAVADGVVTPDAAGTVTVVYSVKDAFGNEAEALLEIEALAELEELGLEFAEDIPDAMWVGERFYLPPCEFSGGSGNKTAQFSVLLDGQPTDFDGQSLYFEAEGEYTFLVRLTDYIGTVKEFPYTIGVKINQIPVMVVGEFAPAYIAGYSYELPAAVATDWASQNGRPVDVPVRVTACYEGEQPFEVNGRFVPEKAGRVTLVYSAANAADEEKVARLKQQITVLDGKGISGLFLAENGAITATAAGAVFSSEGGGVFRFANPVDADVFSLNLQLYTAGSMRYDDFLAFGVTLYECGNRANAVTVRLSPADLGSAFRLGADAFAALAGKKVYVEFSFEGVSDTSAVFITQMCNQPFSDNPYDIIRPVITLLGNVPFEVQFGKIFTIPAASVFDVYDPNAVVYLTVYKPDGTLLCENAFIDEEIRVLADCYGTFNIDYIAYDHNGNSLPLSYAVTVIDSMPPVIGIEGSVPETGRVGSAIELPDAVAYDNHSENVQVFTFVLAPDGRLFEAEGSFVPETAGTYTVYYYACDEASNYVRETFTVAVEG</sequence>
<evidence type="ECO:0000313" key="3">
    <source>
        <dbReference type="Proteomes" id="UP000824025"/>
    </source>
</evidence>
<name>A0A9D2D5Y2_9FIRM</name>
<keyword evidence="1" id="KW-0732">Signal</keyword>
<comment type="caution">
    <text evidence="2">The sequence shown here is derived from an EMBL/GenBank/DDBJ whole genome shotgun (WGS) entry which is preliminary data.</text>
</comment>
<reference evidence="2" key="1">
    <citation type="journal article" date="2021" name="PeerJ">
        <title>Extensive microbial diversity within the chicken gut microbiome revealed by metagenomics and culture.</title>
        <authorList>
            <person name="Gilroy R."/>
            <person name="Ravi A."/>
            <person name="Getino M."/>
            <person name="Pursley I."/>
            <person name="Horton D.L."/>
            <person name="Alikhan N.F."/>
            <person name="Baker D."/>
            <person name="Gharbi K."/>
            <person name="Hall N."/>
            <person name="Watson M."/>
            <person name="Adriaenssens E.M."/>
            <person name="Foster-Nyarko E."/>
            <person name="Jarju S."/>
            <person name="Secka A."/>
            <person name="Antonio M."/>
            <person name="Oren A."/>
            <person name="Chaudhuri R.R."/>
            <person name="La Ragione R."/>
            <person name="Hildebrand F."/>
            <person name="Pallen M.J."/>
        </authorList>
    </citation>
    <scope>NUCLEOTIDE SEQUENCE</scope>
    <source>
        <strain evidence="2">CHK192-19661</strain>
    </source>
</reference>
<reference evidence="2" key="2">
    <citation type="submission" date="2021-04" db="EMBL/GenBank/DDBJ databases">
        <authorList>
            <person name="Gilroy R."/>
        </authorList>
    </citation>
    <scope>NUCLEOTIDE SEQUENCE</scope>
    <source>
        <strain evidence="2">CHK192-19661</strain>
    </source>
</reference>
<proteinExistence type="predicted"/>
<dbReference type="EMBL" id="DXCF01000010">
    <property type="protein sequence ID" value="HIZ09257.1"/>
    <property type="molecule type" value="Genomic_DNA"/>
</dbReference>
<dbReference type="InterPro" id="IPR013783">
    <property type="entry name" value="Ig-like_fold"/>
</dbReference>
<feature type="signal peptide" evidence="1">
    <location>
        <begin position="1"/>
        <end position="32"/>
    </location>
</feature>
<dbReference type="AlphaFoldDB" id="A0A9D2D5Y2"/>
<feature type="chain" id="PRO_5038637142" description="PKD domain-containing protein" evidence="1">
    <location>
        <begin position="33"/>
        <end position="1251"/>
    </location>
</feature>